<reference evidence="12" key="1">
    <citation type="journal article" date="2015" name="J. Virol.">
        <title>Whole-Genome Sequencing of Kaposi's Sarcoma-Associated Herpesvirus from Zambian Kaposi's Sarcoma Biopsy Specimens Reveals Unique Viral Diversity.</title>
        <authorList>
            <person name="Olp L.N."/>
            <person name="Jeanniard A."/>
            <person name="Marimo C."/>
            <person name="West J.T."/>
            <person name="Wood C."/>
        </authorList>
    </citation>
    <scope>NUCLEOTIDE SEQUENCE</scope>
    <source>
        <strain evidence="12">ZM004</strain>
    </source>
</reference>
<comment type="PTM">
    <text evidence="11">Myristoylation and palmitoylation (probably on one or more of the nearby cysteines at the N-terminus) enable membrane-binding and Golgi apparatus-specific targeting and are essential for efficient packaging.</text>
</comment>
<keyword evidence="7 11" id="KW-1043">Host membrane</keyword>
<comment type="subunit">
    <text evidence="11">Interacts with BGLF2; this interaction is essential for the proper localization of each protein to the assembly complex and thus for the production of infectious virus.</text>
</comment>
<dbReference type="GO" id="GO:0020002">
    <property type="term" value="C:host cell plasma membrane"/>
    <property type="evidence" value="ECO:0007669"/>
    <property type="project" value="UniProtKB-SubCell"/>
</dbReference>
<proteinExistence type="inferred from homology"/>
<evidence type="ECO:0000256" key="5">
    <source>
        <dbReference type="ARBA" id="ARBA00022812"/>
    </source>
</evidence>
<evidence type="ECO:0000256" key="10">
    <source>
        <dbReference type="ARBA" id="ARBA00023288"/>
    </source>
</evidence>
<dbReference type="GO" id="GO:0019033">
    <property type="term" value="C:viral tegument"/>
    <property type="evidence" value="ECO:0007669"/>
    <property type="project" value="UniProtKB-SubCell"/>
</dbReference>
<evidence type="ECO:0000256" key="3">
    <source>
        <dbReference type="ARBA" id="ARBA00022580"/>
    </source>
</evidence>
<keyword evidence="5 11" id="KW-1040">Host Golgi apparatus</keyword>
<comment type="similarity">
    <text evidence="11">Belongs to the herpesviridae cytoplasmic envelopment protein 3 family.</text>
</comment>
<keyword evidence="6 11" id="KW-0946">Virion</keyword>
<dbReference type="EMBL" id="KT271453">
    <property type="protein sequence ID" value="ALH44193.1"/>
    <property type="molecule type" value="Genomic_DNA"/>
</dbReference>
<accession>A0A0N9RLI7</accession>
<keyword evidence="1 11" id="KW-1032">Host cell membrane</keyword>
<gene>
    <name evidence="12" type="primary">ORF38</name>
</gene>
<name>A0A0N9RLI7_HHV8</name>
<keyword evidence="3 11" id="KW-0920">Virion tegument</keyword>
<sequence>MGFLLSICKRPSQPVDVDGEPLDVIVDYDPIRVSEKGMLLEQSQSPYPALKKKRKNKEAIY</sequence>
<organismHost>
    <name type="scientific">Homo sapiens</name>
    <name type="common">Human</name>
    <dbReference type="NCBI Taxonomy" id="9606"/>
</organismHost>
<dbReference type="InterPro" id="IPR024360">
    <property type="entry name" value="Herpesvirus_CEP3"/>
</dbReference>
<evidence type="ECO:0000313" key="12">
    <source>
        <dbReference type="EMBL" id="ALH44193.1"/>
    </source>
</evidence>
<dbReference type="GO" id="GO:0046760">
    <property type="term" value="P:viral budding from Golgi membrane"/>
    <property type="evidence" value="ECO:0007669"/>
    <property type="project" value="UniProtKB-UniRule"/>
</dbReference>
<comment type="function">
    <text evidence="11">Plays an important role in the cytoplasmic envelopment of tegument proteins and capsids during the assembly and egress processes. Participates also in viral entry at the fusion step probably by regulating the core fusion machinery.</text>
</comment>
<evidence type="ECO:0000256" key="1">
    <source>
        <dbReference type="ARBA" id="ARBA00022511"/>
    </source>
</evidence>
<keyword evidence="4 11" id="KW-0519">Myristate</keyword>
<keyword evidence="2 11" id="KW-0597">Phosphoprotein</keyword>
<evidence type="ECO:0000256" key="8">
    <source>
        <dbReference type="ARBA" id="ARBA00023136"/>
    </source>
</evidence>
<evidence type="ECO:0000256" key="6">
    <source>
        <dbReference type="ARBA" id="ARBA00022844"/>
    </source>
</evidence>
<keyword evidence="9 11" id="KW-0564">Palmitate</keyword>
<evidence type="ECO:0000256" key="11">
    <source>
        <dbReference type="HAMAP-Rule" id="MF_04042"/>
    </source>
</evidence>
<evidence type="ECO:0000256" key="4">
    <source>
        <dbReference type="ARBA" id="ARBA00022707"/>
    </source>
</evidence>
<evidence type="ECO:0000256" key="2">
    <source>
        <dbReference type="ARBA" id="ARBA00022553"/>
    </source>
</evidence>
<keyword evidence="8 11" id="KW-0472">Membrane</keyword>
<dbReference type="HAMAP" id="MF_04042">
    <property type="entry name" value="HSV_CEP3_gammahv"/>
    <property type="match status" value="1"/>
</dbReference>
<evidence type="ECO:0000256" key="7">
    <source>
        <dbReference type="ARBA" id="ARBA00022870"/>
    </source>
</evidence>
<comment type="subcellular location">
    <subcellularLocation>
        <location evidence="11">Virion tegument</location>
    </subcellularLocation>
    <subcellularLocation>
        <location evidence="11">Virion membrane</location>
        <topology evidence="11">Lipid-anchor</topology>
    </subcellularLocation>
    <subcellularLocation>
        <location evidence="11">Host cell membrane</location>
        <topology evidence="11">Lipid-anchor</topology>
        <orientation evidence="11">Cytoplasmic side</orientation>
    </subcellularLocation>
    <subcellularLocation>
        <location evidence="11">Host Golgi apparatus membrane</location>
        <topology evidence="11">Lipid-anchor</topology>
        <orientation evidence="11">Cytoplasmic side</orientation>
    </subcellularLocation>
    <text evidence="11">Virion membrane-associated tegument protein. Associates with host membrane lipids rafts. During virion morphogenesis, this protein probably accumulates in the endosomes and trans-Golgi where secondary envelopment occurs. It is probably transported to the cell surface from where it is endocytosed and directed to the trans-Golgi network (TGN).</text>
</comment>
<organism evidence="12">
    <name type="scientific">Human herpesvirus 8</name>
    <name type="common">HHV-8</name>
    <name type="synonym">Kaposi's sarcoma-associated herpesvirus</name>
    <dbReference type="NCBI Taxonomy" id="37296"/>
    <lineage>
        <taxon>Viruses</taxon>
        <taxon>Duplodnaviria</taxon>
        <taxon>Heunggongvirae</taxon>
        <taxon>Peploviricota</taxon>
        <taxon>Herviviricetes</taxon>
        <taxon>Herpesvirales</taxon>
        <taxon>Orthoherpesviridae</taxon>
        <taxon>Gammaherpesvirinae</taxon>
        <taxon>Rhadinovirus</taxon>
        <taxon>Rhadinovirus humangamma8</taxon>
    </lineage>
</organism>
<feature type="initiator methionine" description="Removed; by host" evidence="11">
    <location>
        <position position="1"/>
    </location>
</feature>
<dbReference type="Pfam" id="PF10813">
    <property type="entry name" value="Herpesvir_UL11"/>
    <property type="match status" value="1"/>
</dbReference>
<comment type="PTM">
    <text evidence="11">Phosphorylated. Phosphorylation does not seem to be required for recycling to the host Golgi apparatus. Packaging is selective for underphosphorylated forms.</text>
</comment>
<dbReference type="GO" id="GO:0044178">
    <property type="term" value="C:host cell Golgi membrane"/>
    <property type="evidence" value="ECO:0007669"/>
    <property type="project" value="UniProtKB-SubCell"/>
</dbReference>
<feature type="lipid moiety-binding region" description="N-myristoyl glycine; by host" evidence="11">
    <location>
        <position position="2"/>
    </location>
</feature>
<evidence type="ECO:0000256" key="9">
    <source>
        <dbReference type="ARBA" id="ARBA00023139"/>
    </source>
</evidence>
<protein>
    <recommendedName>
        <fullName evidence="11">Cytoplasmic envelopment protein 3</fullName>
    </recommendedName>
</protein>
<keyword evidence="10 11" id="KW-0449">Lipoprotein</keyword>
<dbReference type="GO" id="GO:0055036">
    <property type="term" value="C:virion membrane"/>
    <property type="evidence" value="ECO:0007669"/>
    <property type="project" value="UniProtKB-SubCell"/>
</dbReference>